<comment type="caution">
    <text evidence="4">The sequence shown here is derived from an EMBL/GenBank/DDBJ whole genome shotgun (WGS) entry which is preliminary data.</text>
</comment>
<feature type="compositionally biased region" description="Low complexity" evidence="1">
    <location>
        <begin position="41"/>
        <end position="51"/>
    </location>
</feature>
<evidence type="ECO:0000313" key="5">
    <source>
        <dbReference type="Proteomes" id="UP001571476"/>
    </source>
</evidence>
<dbReference type="Pfam" id="PF03713">
    <property type="entry name" value="DUF305"/>
    <property type="match status" value="1"/>
</dbReference>
<keyword evidence="2" id="KW-0732">Signal</keyword>
<dbReference type="InterPro" id="IPR012347">
    <property type="entry name" value="Ferritin-like"/>
</dbReference>
<gene>
    <name evidence="4" type="ORF">ACEG43_29095</name>
</gene>
<dbReference type="Proteomes" id="UP001571476">
    <property type="component" value="Unassembled WGS sequence"/>
</dbReference>
<sequence>MTAHRTFVRRAAFAATAGAAALVLAACGSDKPAGGHDMGAKESGSAAAASPKADDHGKAEGRNSADAHNSADVSFSKEMIQHHRQAVEMAGLAEGRAASKDVKSLAARIEGAQDPEIENMSGWLTAWGEEVPADMSGMGHDMSSSMPGMMSAGDMEGLKKASGGDFDKKFLLMMVKHHEGAVTMGRTEKSDGKYGPATRLAADVVTAQTAEIEQMNKMLGKS</sequence>
<dbReference type="EMBL" id="JBGOSP010000016">
    <property type="protein sequence ID" value="MFA3840194.1"/>
    <property type="molecule type" value="Genomic_DNA"/>
</dbReference>
<accession>A0ABV4SSE0</accession>
<dbReference type="PANTHER" id="PTHR36933:SF1">
    <property type="entry name" value="SLL0788 PROTEIN"/>
    <property type="match status" value="1"/>
</dbReference>
<name>A0ABV4SSE0_9ACTN</name>
<feature type="region of interest" description="Disordered" evidence="1">
    <location>
        <begin position="32"/>
        <end position="69"/>
    </location>
</feature>
<feature type="domain" description="DUF305" evidence="3">
    <location>
        <begin position="72"/>
        <end position="219"/>
    </location>
</feature>
<dbReference type="PANTHER" id="PTHR36933">
    <property type="entry name" value="SLL0788 PROTEIN"/>
    <property type="match status" value="1"/>
</dbReference>
<keyword evidence="5" id="KW-1185">Reference proteome</keyword>
<evidence type="ECO:0000256" key="1">
    <source>
        <dbReference type="SAM" id="MobiDB-lite"/>
    </source>
</evidence>
<proteinExistence type="predicted"/>
<evidence type="ECO:0000313" key="4">
    <source>
        <dbReference type="EMBL" id="MFA3840194.1"/>
    </source>
</evidence>
<feature type="signal peptide" evidence="2">
    <location>
        <begin position="1"/>
        <end position="25"/>
    </location>
</feature>
<dbReference type="Gene3D" id="1.20.1260.10">
    <property type="match status" value="1"/>
</dbReference>
<evidence type="ECO:0000259" key="3">
    <source>
        <dbReference type="Pfam" id="PF03713"/>
    </source>
</evidence>
<dbReference type="InterPro" id="IPR005183">
    <property type="entry name" value="DUF305_CopM-like"/>
</dbReference>
<reference evidence="4 5" key="1">
    <citation type="submission" date="2024-08" db="EMBL/GenBank/DDBJ databases">
        <title>Genome sequence of Streptomyces aureus CACIA-1.46HGO.</title>
        <authorList>
            <person name="Evangelista-Martinez Z."/>
        </authorList>
    </citation>
    <scope>NUCLEOTIDE SEQUENCE [LARGE SCALE GENOMIC DNA]</scope>
    <source>
        <strain evidence="4 5">CACIA-1.46HGO</strain>
    </source>
</reference>
<organism evidence="4 5">
    <name type="scientific">Streptomyces aureus</name>
    <dbReference type="NCBI Taxonomy" id="193461"/>
    <lineage>
        <taxon>Bacteria</taxon>
        <taxon>Bacillati</taxon>
        <taxon>Actinomycetota</taxon>
        <taxon>Actinomycetes</taxon>
        <taxon>Kitasatosporales</taxon>
        <taxon>Streptomycetaceae</taxon>
        <taxon>Streptomyces</taxon>
    </lineage>
</organism>
<feature type="chain" id="PRO_5046790232" evidence="2">
    <location>
        <begin position="26"/>
        <end position="222"/>
    </location>
</feature>
<dbReference type="RefSeq" id="WP_372564929.1">
    <property type="nucleotide sequence ID" value="NZ_JBGOSP010000016.1"/>
</dbReference>
<feature type="compositionally biased region" description="Basic and acidic residues" evidence="1">
    <location>
        <begin position="52"/>
        <end position="65"/>
    </location>
</feature>
<dbReference type="PROSITE" id="PS51257">
    <property type="entry name" value="PROKAR_LIPOPROTEIN"/>
    <property type="match status" value="1"/>
</dbReference>
<protein>
    <submittedName>
        <fullName evidence="4">DUF305 domain-containing protein</fullName>
    </submittedName>
</protein>
<evidence type="ECO:0000256" key="2">
    <source>
        <dbReference type="SAM" id="SignalP"/>
    </source>
</evidence>